<dbReference type="RefSeq" id="XP_033398070.1">
    <property type="nucleotide sequence ID" value="XM_033544118.1"/>
</dbReference>
<evidence type="ECO:0000313" key="3">
    <source>
        <dbReference type="Proteomes" id="UP000799438"/>
    </source>
</evidence>
<keyword evidence="3" id="KW-1185">Reference proteome</keyword>
<organism evidence="2 3">
    <name type="scientific">Aplosporella prunicola CBS 121167</name>
    <dbReference type="NCBI Taxonomy" id="1176127"/>
    <lineage>
        <taxon>Eukaryota</taxon>
        <taxon>Fungi</taxon>
        <taxon>Dikarya</taxon>
        <taxon>Ascomycota</taxon>
        <taxon>Pezizomycotina</taxon>
        <taxon>Dothideomycetes</taxon>
        <taxon>Dothideomycetes incertae sedis</taxon>
        <taxon>Botryosphaeriales</taxon>
        <taxon>Aplosporellaceae</taxon>
        <taxon>Aplosporella</taxon>
    </lineage>
</organism>
<dbReference type="AlphaFoldDB" id="A0A6A6BFM4"/>
<dbReference type="Proteomes" id="UP000799438">
    <property type="component" value="Unassembled WGS sequence"/>
</dbReference>
<sequence>MFSFGFPLFLAGTAVAQTTTMAVFFPGLESSDSYDGVKGSIVGVENSLTTVALSCDYDSYIEDKCDYYFDDYTVTLGSNTYEMVTLYEENDYTETYSMGCSLAPKSAVCTFSYSGDNDDWEDYCVDSYTSQDPAEVASCILDYSTHQNALTITTIGGSEMTYMTVTVADGAELLTSATAGAAASKTGSASATATPAASSSYSGGAFASDHDVTFTSSPTGLAATPTSTPIAKQGSNSAVSVRGGAYLTGLVGFVVAVFAL</sequence>
<dbReference type="EMBL" id="ML995484">
    <property type="protein sequence ID" value="KAF2142358.1"/>
    <property type="molecule type" value="Genomic_DNA"/>
</dbReference>
<evidence type="ECO:0000256" key="1">
    <source>
        <dbReference type="SAM" id="SignalP"/>
    </source>
</evidence>
<protein>
    <submittedName>
        <fullName evidence="2">Uncharacterized protein</fullName>
    </submittedName>
</protein>
<dbReference type="GeneID" id="54301614"/>
<keyword evidence="1" id="KW-0732">Signal</keyword>
<reference evidence="2" key="1">
    <citation type="journal article" date="2020" name="Stud. Mycol.">
        <title>101 Dothideomycetes genomes: a test case for predicting lifestyles and emergence of pathogens.</title>
        <authorList>
            <person name="Haridas S."/>
            <person name="Albert R."/>
            <person name="Binder M."/>
            <person name="Bloem J."/>
            <person name="Labutti K."/>
            <person name="Salamov A."/>
            <person name="Andreopoulos B."/>
            <person name="Baker S."/>
            <person name="Barry K."/>
            <person name="Bills G."/>
            <person name="Bluhm B."/>
            <person name="Cannon C."/>
            <person name="Castanera R."/>
            <person name="Culley D."/>
            <person name="Daum C."/>
            <person name="Ezra D."/>
            <person name="Gonzalez J."/>
            <person name="Henrissat B."/>
            <person name="Kuo A."/>
            <person name="Liang C."/>
            <person name="Lipzen A."/>
            <person name="Lutzoni F."/>
            <person name="Magnuson J."/>
            <person name="Mondo S."/>
            <person name="Nolan M."/>
            <person name="Ohm R."/>
            <person name="Pangilinan J."/>
            <person name="Park H.-J."/>
            <person name="Ramirez L."/>
            <person name="Alfaro M."/>
            <person name="Sun H."/>
            <person name="Tritt A."/>
            <person name="Yoshinaga Y."/>
            <person name="Zwiers L.-H."/>
            <person name="Turgeon B."/>
            <person name="Goodwin S."/>
            <person name="Spatafora J."/>
            <person name="Crous P."/>
            <person name="Grigoriev I."/>
        </authorList>
    </citation>
    <scope>NUCLEOTIDE SEQUENCE</scope>
    <source>
        <strain evidence="2">CBS 121167</strain>
    </source>
</reference>
<proteinExistence type="predicted"/>
<accession>A0A6A6BFM4</accession>
<name>A0A6A6BFM4_9PEZI</name>
<gene>
    <name evidence="2" type="ORF">K452DRAFT_318015</name>
</gene>
<feature type="signal peptide" evidence="1">
    <location>
        <begin position="1"/>
        <end position="16"/>
    </location>
</feature>
<feature type="chain" id="PRO_5025334655" evidence="1">
    <location>
        <begin position="17"/>
        <end position="260"/>
    </location>
</feature>
<evidence type="ECO:0000313" key="2">
    <source>
        <dbReference type="EMBL" id="KAF2142358.1"/>
    </source>
</evidence>